<evidence type="ECO:0000313" key="11">
    <source>
        <dbReference type="Proteomes" id="UP000322976"/>
    </source>
</evidence>
<keyword evidence="5 9" id="KW-0255">Endonuclease</keyword>
<dbReference type="RefSeq" id="WP_149545577.1">
    <property type="nucleotide sequence ID" value="NZ_VTPS01000012.1"/>
</dbReference>
<dbReference type="GO" id="GO:0051607">
    <property type="term" value="P:defense response to virus"/>
    <property type="evidence" value="ECO:0007669"/>
    <property type="project" value="UniProtKB-UniRule"/>
</dbReference>
<evidence type="ECO:0000256" key="9">
    <source>
        <dbReference type="HAMAP-Rule" id="MF_01471"/>
    </source>
</evidence>
<sequence>MYVIVVYDVDVKRVGKVMKFLRTYLNWIQNSVFEGELTEGQFYKMKNGLSKIIKGKEDSVIIFRMPDDKFVEKTIMGIEKNPTDNLI</sequence>
<dbReference type="AlphaFoldDB" id="A0A5D8QBS4"/>
<accession>A0A5D8QBS4</accession>
<comment type="cofactor">
    <cofactor evidence="1 9">
        <name>Mg(2+)</name>
        <dbReference type="ChEBI" id="CHEBI:18420"/>
    </cofactor>
</comment>
<gene>
    <name evidence="9 10" type="primary">cas2</name>
    <name evidence="10" type="ORF">FWJ32_08770</name>
</gene>
<keyword evidence="11" id="KW-1185">Reference proteome</keyword>
<reference evidence="10 11" key="1">
    <citation type="submission" date="2019-08" db="EMBL/GenBank/DDBJ databases">
        <title>Calorimonas adulescens gen. nov., sp. nov., an anaerobic thermophilic bacterium from Sakhalin hot spring.</title>
        <authorList>
            <person name="Khomyakova M.A."/>
            <person name="Merkel A.Y."/>
            <person name="Novikov A."/>
            <person name="Bonch-Osmolovskaya E.A."/>
            <person name="Slobodkin A.I."/>
        </authorList>
    </citation>
    <scope>NUCLEOTIDE SEQUENCE [LARGE SCALE GENOMIC DNA]</scope>
    <source>
        <strain evidence="10 11">A05MB</strain>
    </source>
</reference>
<evidence type="ECO:0000256" key="4">
    <source>
        <dbReference type="ARBA" id="ARBA00022723"/>
    </source>
</evidence>
<dbReference type="EMBL" id="VTPS01000012">
    <property type="protein sequence ID" value="TZE81599.1"/>
    <property type="molecule type" value="Genomic_DNA"/>
</dbReference>
<dbReference type="GO" id="GO:0004521">
    <property type="term" value="F:RNA endonuclease activity"/>
    <property type="evidence" value="ECO:0007669"/>
    <property type="project" value="InterPro"/>
</dbReference>
<evidence type="ECO:0000256" key="5">
    <source>
        <dbReference type="ARBA" id="ARBA00022759"/>
    </source>
</evidence>
<dbReference type="NCBIfam" id="TIGR01573">
    <property type="entry name" value="cas2"/>
    <property type="match status" value="1"/>
</dbReference>
<proteinExistence type="inferred from homology"/>
<keyword evidence="7 9" id="KW-0460">Magnesium</keyword>
<comment type="subunit">
    <text evidence="9">Homodimer, forms a heterotetramer with a Cas1 homodimer.</text>
</comment>
<dbReference type="Proteomes" id="UP000322976">
    <property type="component" value="Unassembled WGS sequence"/>
</dbReference>
<dbReference type="GO" id="GO:0016787">
    <property type="term" value="F:hydrolase activity"/>
    <property type="evidence" value="ECO:0007669"/>
    <property type="project" value="UniProtKB-KW"/>
</dbReference>
<comment type="function">
    <text evidence="9">CRISPR (clustered regularly interspaced short palindromic repeat), is an adaptive immune system that provides protection against mobile genetic elements (viruses, transposable elements and conjugative plasmids). CRISPR clusters contain sequences complementary to antecedent mobile elements and target invading nucleic acids. CRISPR clusters are transcribed and processed into CRISPR RNA (crRNA). Functions as a ssRNA-specific endoribonuclease. Involved in the integration of spacer DNA into the CRISPR cassette.</text>
</comment>
<comment type="caution">
    <text evidence="10">The sequence shown here is derived from an EMBL/GenBank/DDBJ whole genome shotgun (WGS) entry which is preliminary data.</text>
</comment>
<dbReference type="GO" id="GO:0043571">
    <property type="term" value="P:maintenance of CRISPR repeat elements"/>
    <property type="evidence" value="ECO:0007669"/>
    <property type="project" value="UniProtKB-UniRule"/>
</dbReference>
<keyword evidence="8 9" id="KW-0051">Antiviral defense</keyword>
<dbReference type="EC" id="3.1.-.-" evidence="9"/>
<evidence type="ECO:0000256" key="7">
    <source>
        <dbReference type="ARBA" id="ARBA00022842"/>
    </source>
</evidence>
<evidence type="ECO:0000256" key="8">
    <source>
        <dbReference type="ARBA" id="ARBA00023118"/>
    </source>
</evidence>
<dbReference type="PANTHER" id="PTHR34405">
    <property type="entry name" value="CRISPR-ASSOCIATED ENDORIBONUCLEASE CAS2"/>
    <property type="match status" value="1"/>
</dbReference>
<evidence type="ECO:0000256" key="2">
    <source>
        <dbReference type="ARBA" id="ARBA00009959"/>
    </source>
</evidence>
<dbReference type="PANTHER" id="PTHR34405:SF1">
    <property type="entry name" value="CRISPR-ASSOCIATED ENDORIBONUCLEASE CAS2"/>
    <property type="match status" value="1"/>
</dbReference>
<evidence type="ECO:0000256" key="1">
    <source>
        <dbReference type="ARBA" id="ARBA00001946"/>
    </source>
</evidence>
<keyword evidence="3 9" id="KW-0540">Nuclease</keyword>
<dbReference type="GO" id="GO:0046872">
    <property type="term" value="F:metal ion binding"/>
    <property type="evidence" value="ECO:0007669"/>
    <property type="project" value="UniProtKB-UniRule"/>
</dbReference>
<keyword evidence="4 9" id="KW-0479">Metal-binding</keyword>
<comment type="similarity">
    <text evidence="2 9">Belongs to the CRISPR-associated endoribonuclease Cas2 protein family.</text>
</comment>
<feature type="binding site" evidence="9">
    <location>
        <position position="8"/>
    </location>
    <ligand>
        <name>Mg(2+)</name>
        <dbReference type="ChEBI" id="CHEBI:18420"/>
        <note>catalytic</note>
    </ligand>
</feature>
<dbReference type="CDD" id="cd09725">
    <property type="entry name" value="Cas2_I_II_III"/>
    <property type="match status" value="1"/>
</dbReference>
<evidence type="ECO:0000313" key="10">
    <source>
        <dbReference type="EMBL" id="TZE81599.1"/>
    </source>
</evidence>
<dbReference type="Pfam" id="PF09827">
    <property type="entry name" value="CRISPR_Cas2"/>
    <property type="match status" value="1"/>
</dbReference>
<dbReference type="InterPro" id="IPR019199">
    <property type="entry name" value="Virulence_VapD/CRISPR_Cas2"/>
</dbReference>
<dbReference type="SUPFAM" id="SSF143430">
    <property type="entry name" value="TTP0101/SSO1404-like"/>
    <property type="match status" value="1"/>
</dbReference>
<protein>
    <recommendedName>
        <fullName evidence="9">CRISPR-associated endoribonuclease Cas2</fullName>
        <ecNumber evidence="9">3.1.-.-</ecNumber>
    </recommendedName>
</protein>
<organism evidence="10 11">
    <name type="scientific">Calorimonas adulescens</name>
    <dbReference type="NCBI Taxonomy" id="2606906"/>
    <lineage>
        <taxon>Bacteria</taxon>
        <taxon>Bacillati</taxon>
        <taxon>Bacillota</taxon>
        <taxon>Clostridia</taxon>
        <taxon>Thermoanaerobacterales</taxon>
        <taxon>Thermoanaerobacteraceae</taxon>
        <taxon>Calorimonas</taxon>
    </lineage>
</organism>
<name>A0A5D8QBS4_9THEO</name>
<dbReference type="HAMAP" id="MF_01471">
    <property type="entry name" value="Cas2"/>
    <property type="match status" value="1"/>
</dbReference>
<evidence type="ECO:0000256" key="6">
    <source>
        <dbReference type="ARBA" id="ARBA00022801"/>
    </source>
</evidence>
<dbReference type="InterPro" id="IPR021127">
    <property type="entry name" value="CRISPR_associated_Cas2"/>
</dbReference>
<keyword evidence="6 9" id="KW-0378">Hydrolase</keyword>
<evidence type="ECO:0000256" key="3">
    <source>
        <dbReference type="ARBA" id="ARBA00022722"/>
    </source>
</evidence>
<dbReference type="Gene3D" id="3.30.70.240">
    <property type="match status" value="1"/>
</dbReference>